<dbReference type="CDD" id="cd22979">
    <property type="entry name" value="DD_AK8"/>
    <property type="match status" value="1"/>
</dbReference>
<comment type="caution">
    <text evidence="4">The sequence shown here is derived from an EMBL/GenBank/DDBJ whole genome shotgun (WGS) entry which is preliminary data.</text>
</comment>
<dbReference type="GO" id="GO:0005524">
    <property type="term" value="F:ATP binding"/>
    <property type="evidence" value="ECO:0007669"/>
    <property type="project" value="InterPro"/>
</dbReference>
<dbReference type="Pfam" id="PF00406">
    <property type="entry name" value="ADK"/>
    <property type="match status" value="1"/>
</dbReference>
<name>A0A834MBY4_RHYFE</name>
<keyword evidence="3" id="KW-0418">Kinase</keyword>
<evidence type="ECO:0000256" key="2">
    <source>
        <dbReference type="ARBA" id="ARBA00022741"/>
    </source>
</evidence>
<evidence type="ECO:0000256" key="3">
    <source>
        <dbReference type="ARBA" id="ARBA00022777"/>
    </source>
</evidence>
<dbReference type="Proteomes" id="UP000625711">
    <property type="component" value="Unassembled WGS sequence"/>
</dbReference>
<gene>
    <name evidence="4" type="ORF">GWI33_014888</name>
</gene>
<keyword evidence="5" id="KW-1185">Reference proteome</keyword>
<dbReference type="GO" id="GO:0019205">
    <property type="term" value="F:nucleobase-containing compound kinase activity"/>
    <property type="evidence" value="ECO:0007669"/>
    <property type="project" value="InterPro"/>
</dbReference>
<dbReference type="OrthoDB" id="522106at2759"/>
<dbReference type="PANTHER" id="PTHR23359">
    <property type="entry name" value="NUCLEOTIDE KINASE"/>
    <property type="match status" value="1"/>
</dbReference>
<proteinExistence type="predicted"/>
<protein>
    <recommendedName>
        <fullName evidence="6">Adenylate kinase 8</fullName>
    </recommendedName>
</protein>
<dbReference type="SUPFAM" id="SSF52540">
    <property type="entry name" value="P-loop containing nucleoside triphosphate hydrolases"/>
    <property type="match status" value="1"/>
</dbReference>
<dbReference type="GO" id="GO:0006139">
    <property type="term" value="P:nucleobase-containing compound metabolic process"/>
    <property type="evidence" value="ECO:0007669"/>
    <property type="project" value="InterPro"/>
</dbReference>
<evidence type="ECO:0000313" key="5">
    <source>
        <dbReference type="Proteomes" id="UP000625711"/>
    </source>
</evidence>
<sequence length="470" mass="53464">MSDSTKRPLTFPNWHIPYLEKHRILELFHEVARELVIQKPEDHVLFMKQILQNAAAGRDVSRVILISSGKVNRINLAEEIAKYTRQMVITSSDILNIFRNKMKNVSGDYVGKALVYLVRSQAVMSSGWIIADCVNTEEEAKSLLTYGVLPTHVLHIVPQFQPKLDDLLYCNVSEHWPEVRRNLFGLKQLFHKSLHEIIAGNKDLPSLAKDCADVIKIHKHVKRVMPRVVILGPRGSGRKTQAKLLTELLGLVHVDFPYILCQAWISENELGAKLRQCKKKVCLHSELLCQIVNKRVLEEDCLQRGWVLTGYPYTDIDFMFLDSIDTPPNRVVILDCDLNVCKERICHRKRNVFTGSVTNLKPSGEPNAEVINKKKSLRTHPKDAIDIIEAEHQFYCQRHGSIKKYCGDTAKVINADQNERWIHETIVAYILGANPTGIPRKGFQKDIPEVCGCDCVKIPPSLAKTYLVSV</sequence>
<keyword evidence="2" id="KW-0547">Nucleotide-binding</keyword>
<dbReference type="InterPro" id="IPR000850">
    <property type="entry name" value="Adenylat/UMP-CMP_kin"/>
</dbReference>
<evidence type="ECO:0000313" key="4">
    <source>
        <dbReference type="EMBL" id="KAF7272339.1"/>
    </source>
</evidence>
<organism evidence="4 5">
    <name type="scientific">Rhynchophorus ferrugineus</name>
    <name type="common">Red palm weevil</name>
    <name type="synonym">Curculio ferrugineus</name>
    <dbReference type="NCBI Taxonomy" id="354439"/>
    <lineage>
        <taxon>Eukaryota</taxon>
        <taxon>Metazoa</taxon>
        <taxon>Ecdysozoa</taxon>
        <taxon>Arthropoda</taxon>
        <taxon>Hexapoda</taxon>
        <taxon>Insecta</taxon>
        <taxon>Pterygota</taxon>
        <taxon>Neoptera</taxon>
        <taxon>Endopterygota</taxon>
        <taxon>Coleoptera</taxon>
        <taxon>Polyphaga</taxon>
        <taxon>Cucujiformia</taxon>
        <taxon>Curculionidae</taxon>
        <taxon>Dryophthorinae</taxon>
        <taxon>Rhynchophorus</taxon>
    </lineage>
</organism>
<reference evidence="4" key="1">
    <citation type="submission" date="2020-08" db="EMBL/GenBank/DDBJ databases">
        <title>Genome sequencing and assembly of the red palm weevil Rhynchophorus ferrugineus.</title>
        <authorList>
            <person name="Dias G.B."/>
            <person name="Bergman C.M."/>
            <person name="Manee M."/>
        </authorList>
    </citation>
    <scope>NUCLEOTIDE SEQUENCE</scope>
    <source>
        <strain evidence="4">AA-2017</strain>
        <tissue evidence="4">Whole larva</tissue>
    </source>
</reference>
<dbReference type="InterPro" id="IPR027417">
    <property type="entry name" value="P-loop_NTPase"/>
</dbReference>
<evidence type="ECO:0000256" key="1">
    <source>
        <dbReference type="ARBA" id="ARBA00022679"/>
    </source>
</evidence>
<evidence type="ECO:0008006" key="6">
    <source>
        <dbReference type="Google" id="ProtNLM"/>
    </source>
</evidence>
<dbReference type="Gene3D" id="3.40.50.300">
    <property type="entry name" value="P-loop containing nucleotide triphosphate hydrolases"/>
    <property type="match status" value="1"/>
</dbReference>
<dbReference type="EMBL" id="JAACXV010013785">
    <property type="protein sequence ID" value="KAF7272339.1"/>
    <property type="molecule type" value="Genomic_DNA"/>
</dbReference>
<keyword evidence="1" id="KW-0808">Transferase</keyword>
<accession>A0A834MBY4</accession>
<dbReference type="AlphaFoldDB" id="A0A834MBY4"/>